<sequence length="76" mass="8105">MVAAYPDDALLATVAGAAVFGIAAQYAVERDDVHGPGTFVPAFLDELYAIRKATAKGDLQWLKLAKVERVLVTDEA</sequence>
<protein>
    <submittedName>
        <fullName evidence="1">Uncharacterized protein</fullName>
    </submittedName>
</protein>
<keyword evidence="2" id="KW-1185">Reference proteome</keyword>
<organism evidence="1 2">
    <name type="scientific">Zarea fungicola</name>
    <dbReference type="NCBI Taxonomy" id="93591"/>
    <lineage>
        <taxon>Eukaryota</taxon>
        <taxon>Fungi</taxon>
        <taxon>Dikarya</taxon>
        <taxon>Ascomycota</taxon>
        <taxon>Pezizomycotina</taxon>
        <taxon>Sordariomycetes</taxon>
        <taxon>Hypocreomycetidae</taxon>
        <taxon>Hypocreales</taxon>
        <taxon>Cordycipitaceae</taxon>
        <taxon>Zarea</taxon>
    </lineage>
</organism>
<gene>
    <name evidence="1" type="ORF">NQ176_g6064</name>
</gene>
<evidence type="ECO:0000313" key="2">
    <source>
        <dbReference type="Proteomes" id="UP001143910"/>
    </source>
</evidence>
<accession>A0ACC1N559</accession>
<proteinExistence type="predicted"/>
<dbReference type="Proteomes" id="UP001143910">
    <property type="component" value="Unassembled WGS sequence"/>
</dbReference>
<evidence type="ECO:0000313" key="1">
    <source>
        <dbReference type="EMBL" id="KAJ2974420.1"/>
    </source>
</evidence>
<reference evidence="1" key="1">
    <citation type="submission" date="2022-08" db="EMBL/GenBank/DDBJ databases">
        <title>Genome Sequence of Lecanicillium fungicola.</title>
        <authorList>
            <person name="Buettner E."/>
        </authorList>
    </citation>
    <scope>NUCLEOTIDE SEQUENCE</scope>
    <source>
        <strain evidence="1">Babe33</strain>
    </source>
</reference>
<comment type="caution">
    <text evidence="1">The sequence shown here is derived from an EMBL/GenBank/DDBJ whole genome shotgun (WGS) entry which is preliminary data.</text>
</comment>
<dbReference type="EMBL" id="JANJQO010000830">
    <property type="protein sequence ID" value="KAJ2974420.1"/>
    <property type="molecule type" value="Genomic_DNA"/>
</dbReference>
<name>A0ACC1N559_9HYPO</name>